<dbReference type="RefSeq" id="XP_003064621.1">
    <property type="nucleotide sequence ID" value="XM_003064575.1"/>
</dbReference>
<organism evidence="2">
    <name type="scientific">Micromonas pusilla (strain CCMP1545)</name>
    <name type="common">Picoplanktonic green alga</name>
    <dbReference type="NCBI Taxonomy" id="564608"/>
    <lineage>
        <taxon>Eukaryota</taxon>
        <taxon>Viridiplantae</taxon>
        <taxon>Chlorophyta</taxon>
        <taxon>Mamiellophyceae</taxon>
        <taxon>Mamiellales</taxon>
        <taxon>Mamiellaceae</taxon>
        <taxon>Micromonas</taxon>
    </lineage>
</organism>
<dbReference type="GeneID" id="9689898"/>
<sequence>MRPDGRASYWATHESPSKIIKIAHDDDDASDQSGGYVPTMFFRGAFIGDAALGESDAYSVLADDANAHRVYVGYSSSNPRERGAAATAFVDESAEDDDDDASASSSASFSFRRLDALSANARVPNARALLATRSNDGVAFYATRSRPAAIVAVDHAGAGRGDAFDVDDDGGGAAAAANDTRTCVDYVDVAHVRAPLARDAIVPRELASLSMTLTPAAMNAAIESATVSLAFDPTRTNLTLADVTLTLTSPSGDETTLFLGTTSDGAYVPGLRLSRATFALVASNSSSSSSSAAQTVRSFPRVPRLSPVTLDPLPELRRVVDDAKETWEDAYEGTAKWAIGG</sequence>
<evidence type="ECO:0000313" key="2">
    <source>
        <dbReference type="Proteomes" id="UP000001876"/>
    </source>
</evidence>
<dbReference type="KEGG" id="mpp:MICPUCDRAFT_54510"/>
<protein>
    <submittedName>
        <fullName evidence="1">Predicted protein</fullName>
    </submittedName>
</protein>
<accession>C1N9H9</accession>
<name>C1N9H9_MICPC</name>
<dbReference type="AlphaFoldDB" id="C1N9H9"/>
<evidence type="ECO:0000313" key="1">
    <source>
        <dbReference type="EMBL" id="EEH51526.1"/>
    </source>
</evidence>
<keyword evidence="2" id="KW-1185">Reference proteome</keyword>
<dbReference type="EMBL" id="GG663751">
    <property type="protein sequence ID" value="EEH51526.1"/>
    <property type="molecule type" value="Genomic_DNA"/>
</dbReference>
<gene>
    <name evidence="1" type="ORF">MICPUCDRAFT_54510</name>
</gene>
<proteinExistence type="predicted"/>
<reference evidence="1 2" key="1">
    <citation type="journal article" date="2009" name="Science">
        <title>Green evolution and dynamic adaptations revealed by genomes of the marine picoeukaryotes Micromonas.</title>
        <authorList>
            <person name="Worden A.Z."/>
            <person name="Lee J.H."/>
            <person name="Mock T."/>
            <person name="Rouze P."/>
            <person name="Simmons M.P."/>
            <person name="Aerts A.L."/>
            <person name="Allen A.E."/>
            <person name="Cuvelier M.L."/>
            <person name="Derelle E."/>
            <person name="Everett M.V."/>
            <person name="Foulon E."/>
            <person name="Grimwood J."/>
            <person name="Gundlach H."/>
            <person name="Henrissat B."/>
            <person name="Napoli C."/>
            <person name="McDonald S.M."/>
            <person name="Parker M.S."/>
            <person name="Rombauts S."/>
            <person name="Salamov A."/>
            <person name="Von Dassow P."/>
            <person name="Badger J.H."/>
            <person name="Coutinho P.M."/>
            <person name="Demir E."/>
            <person name="Dubchak I."/>
            <person name="Gentemann C."/>
            <person name="Eikrem W."/>
            <person name="Gready J.E."/>
            <person name="John U."/>
            <person name="Lanier W."/>
            <person name="Lindquist E.A."/>
            <person name="Lucas S."/>
            <person name="Mayer K.F."/>
            <person name="Moreau H."/>
            <person name="Not F."/>
            <person name="Otillar R."/>
            <person name="Panaud O."/>
            <person name="Pangilinan J."/>
            <person name="Paulsen I."/>
            <person name="Piegu B."/>
            <person name="Poliakov A."/>
            <person name="Robbens S."/>
            <person name="Schmutz J."/>
            <person name="Toulza E."/>
            <person name="Wyss T."/>
            <person name="Zelensky A."/>
            <person name="Zhou K."/>
            <person name="Armbrust E.V."/>
            <person name="Bhattacharya D."/>
            <person name="Goodenough U.W."/>
            <person name="Van de Peer Y."/>
            <person name="Grigoriev I.V."/>
        </authorList>
    </citation>
    <scope>NUCLEOTIDE SEQUENCE [LARGE SCALE GENOMIC DNA]</scope>
    <source>
        <strain evidence="1 2">CCMP1545</strain>
    </source>
</reference>
<dbReference type="Proteomes" id="UP000001876">
    <property type="component" value="Unassembled WGS sequence"/>
</dbReference>